<gene>
    <name evidence="1" type="ORF">SanaruYs_26040</name>
</gene>
<dbReference type="RefSeq" id="WP_127123002.1">
    <property type="nucleotide sequence ID" value="NZ_BHXQ01000004.1"/>
</dbReference>
<dbReference type="EMBL" id="BHXQ01000004">
    <property type="protein sequence ID" value="GCC52367.1"/>
    <property type="molecule type" value="Genomic_DNA"/>
</dbReference>
<proteinExistence type="predicted"/>
<evidence type="ECO:0000313" key="2">
    <source>
        <dbReference type="Proteomes" id="UP000288227"/>
    </source>
</evidence>
<dbReference type="AlphaFoldDB" id="A0A401UBV5"/>
<organism evidence="1 2">
    <name type="scientific">Chryseotalea sanaruensis</name>
    <dbReference type="NCBI Taxonomy" id="2482724"/>
    <lineage>
        <taxon>Bacteria</taxon>
        <taxon>Pseudomonadati</taxon>
        <taxon>Bacteroidota</taxon>
        <taxon>Cytophagia</taxon>
        <taxon>Cytophagales</taxon>
        <taxon>Chryseotaleaceae</taxon>
        <taxon>Chryseotalea</taxon>
    </lineage>
</organism>
<sequence length="68" mass="7933">MSDFIELPVLQDEESKTELINKACIGRIYPDPQNTRRSIVELNYQSINDAPVHLEVELPYENLRTLFL</sequence>
<evidence type="ECO:0000313" key="1">
    <source>
        <dbReference type="EMBL" id="GCC52367.1"/>
    </source>
</evidence>
<reference evidence="1 2" key="1">
    <citation type="submission" date="2018-11" db="EMBL/GenBank/DDBJ databases">
        <title>Chryseotalea sanarue gen. nov., sp., nov., a member of the family Cytophagaceae, isolated from a brackish lake in Hamamatsu Japan.</title>
        <authorList>
            <person name="Maejima Y."/>
            <person name="Iino T."/>
            <person name="Muraguchi Y."/>
            <person name="Fukuda K."/>
            <person name="Ohkuma M."/>
            <person name="Moriuchi R."/>
            <person name="Dohra H."/>
            <person name="Kimbara K."/>
            <person name="Shintani M."/>
        </authorList>
    </citation>
    <scope>NUCLEOTIDE SEQUENCE [LARGE SCALE GENOMIC DNA]</scope>
    <source>
        <strain evidence="1 2">Ys</strain>
    </source>
</reference>
<name>A0A401UBV5_9BACT</name>
<accession>A0A401UBV5</accession>
<dbReference type="Proteomes" id="UP000288227">
    <property type="component" value="Unassembled WGS sequence"/>
</dbReference>
<keyword evidence="2" id="KW-1185">Reference proteome</keyword>
<comment type="caution">
    <text evidence="1">The sequence shown here is derived from an EMBL/GenBank/DDBJ whole genome shotgun (WGS) entry which is preliminary data.</text>
</comment>
<protein>
    <submittedName>
        <fullName evidence="1">Uncharacterized protein</fullName>
    </submittedName>
</protein>
<dbReference type="OrthoDB" id="9899719at2"/>